<name>A0A9D1CIV6_9FIRM</name>
<dbReference type="EMBL" id="DVFI01000059">
    <property type="protein sequence ID" value="HIQ62733.1"/>
    <property type="molecule type" value="Genomic_DNA"/>
</dbReference>
<dbReference type="Proteomes" id="UP000886819">
    <property type="component" value="Unassembled WGS sequence"/>
</dbReference>
<dbReference type="InterPro" id="IPR013813">
    <property type="entry name" value="Endoribo_LPSP/chorism_mut-like"/>
</dbReference>
<organism evidence="2 3">
    <name type="scientific">Candidatus Avichristensenella intestinipullorum</name>
    <dbReference type="NCBI Taxonomy" id="2840693"/>
    <lineage>
        <taxon>Bacteria</taxon>
        <taxon>Bacillati</taxon>
        <taxon>Bacillota</taxon>
        <taxon>Clostridia</taxon>
        <taxon>Candidatus Avichristensenella</taxon>
    </lineage>
</organism>
<comment type="caution">
    <text evidence="2">The sequence shown here is derived from an EMBL/GenBank/DDBJ whole genome shotgun (WGS) entry which is preliminary data.</text>
</comment>
<reference evidence="2" key="1">
    <citation type="submission" date="2020-10" db="EMBL/GenBank/DDBJ databases">
        <authorList>
            <person name="Gilroy R."/>
        </authorList>
    </citation>
    <scope>NUCLEOTIDE SEQUENCE</scope>
    <source>
        <strain evidence="2">ChiHile30-977</strain>
    </source>
</reference>
<dbReference type="SUPFAM" id="SSF55298">
    <property type="entry name" value="YjgF-like"/>
    <property type="match status" value="1"/>
</dbReference>
<evidence type="ECO:0000259" key="1">
    <source>
        <dbReference type="Pfam" id="PF14588"/>
    </source>
</evidence>
<evidence type="ECO:0000313" key="3">
    <source>
        <dbReference type="Proteomes" id="UP000886819"/>
    </source>
</evidence>
<feature type="domain" description="Endoribonuclease L-PSP/chorismate mutase-like" evidence="1">
    <location>
        <begin position="16"/>
        <end position="152"/>
    </location>
</feature>
<dbReference type="InterPro" id="IPR035959">
    <property type="entry name" value="RutC-like_sf"/>
</dbReference>
<gene>
    <name evidence="2" type="ORF">IAA66_03990</name>
</gene>
<dbReference type="Pfam" id="PF14588">
    <property type="entry name" value="YjgF_endoribonc"/>
    <property type="match status" value="1"/>
</dbReference>
<dbReference type="PANTHER" id="PTHR43760">
    <property type="entry name" value="ENDORIBONUCLEASE-RELATED"/>
    <property type="match status" value="1"/>
</dbReference>
<dbReference type="PANTHER" id="PTHR43760:SF1">
    <property type="entry name" value="ENDORIBONUCLEASE L-PSP_CHORISMATE MUTASE-LIKE DOMAIN-CONTAINING PROTEIN"/>
    <property type="match status" value="1"/>
</dbReference>
<dbReference type="AlphaFoldDB" id="A0A9D1CIV6"/>
<dbReference type="CDD" id="cd02199">
    <property type="entry name" value="YjgF_YER057c_UK114_like_1"/>
    <property type="match status" value="1"/>
</dbReference>
<proteinExistence type="predicted"/>
<protein>
    <submittedName>
        <fullName evidence="2">RidA family protein</fullName>
    </submittedName>
</protein>
<reference evidence="2" key="2">
    <citation type="journal article" date="2021" name="PeerJ">
        <title>Extensive microbial diversity within the chicken gut microbiome revealed by metagenomics and culture.</title>
        <authorList>
            <person name="Gilroy R."/>
            <person name="Ravi A."/>
            <person name="Getino M."/>
            <person name="Pursley I."/>
            <person name="Horton D.L."/>
            <person name="Alikhan N.F."/>
            <person name="Baker D."/>
            <person name="Gharbi K."/>
            <person name="Hall N."/>
            <person name="Watson M."/>
            <person name="Adriaenssens E.M."/>
            <person name="Foster-Nyarko E."/>
            <person name="Jarju S."/>
            <person name="Secka A."/>
            <person name="Antonio M."/>
            <person name="Oren A."/>
            <person name="Chaudhuri R.R."/>
            <person name="La Ragione R."/>
            <person name="Hildebrand F."/>
            <person name="Pallen M.J."/>
        </authorList>
    </citation>
    <scope>NUCLEOTIDE SEQUENCE</scope>
    <source>
        <strain evidence="2">ChiHile30-977</strain>
    </source>
</reference>
<dbReference type="Gene3D" id="3.30.1330.40">
    <property type="entry name" value="RutC-like"/>
    <property type="match status" value="1"/>
</dbReference>
<accession>A0A9D1CIV6</accession>
<sequence>MNALKTEIGEDRTLQRLQALGISLPEPPGRAGLYTQCRLFGENMVYLSGCGPQIAGTPCALGKLGGEVSIEEGQAAARACMINALAILKKNLGSLDRIDKMVKMLAFVASRNDFYQQPLVADGASRTLVDIFGEEAGCAARSAIGVNVLPGNIPVEIELLLTLKA</sequence>
<evidence type="ECO:0000313" key="2">
    <source>
        <dbReference type="EMBL" id="HIQ62733.1"/>
    </source>
</evidence>